<dbReference type="EMBL" id="MSTR01000011">
    <property type="protein sequence ID" value="ONN42064.1"/>
    <property type="molecule type" value="Genomic_DNA"/>
</dbReference>
<dbReference type="RefSeq" id="WP_077151759.1">
    <property type="nucleotide sequence ID" value="NZ_CABMMO010000011.1"/>
</dbReference>
<comment type="caution">
    <text evidence="1">The sequence shown here is derived from an EMBL/GenBank/DDBJ whole genome shotgun (WGS) entry which is preliminary data.</text>
</comment>
<reference evidence="1 2" key="1">
    <citation type="submission" date="2016-12" db="EMBL/GenBank/DDBJ databases">
        <authorList>
            <person name="Song W.-J."/>
            <person name="Kurnit D.M."/>
        </authorList>
    </citation>
    <scope>NUCLEOTIDE SEQUENCE [LARGE SCALE GENOMIC DNA]</scope>
    <source>
        <strain evidence="1 2">CGB1038-1_S1</strain>
    </source>
</reference>
<protein>
    <recommendedName>
        <fullName evidence="3">Phage protein</fullName>
    </recommendedName>
</protein>
<accession>A0A1V2UFF9</accession>
<dbReference type="AlphaFoldDB" id="A0A1V2UFF9"/>
<gene>
    <name evidence="1" type="ORF">BTN92_11100</name>
</gene>
<evidence type="ECO:0008006" key="3">
    <source>
        <dbReference type="Google" id="ProtNLM"/>
    </source>
</evidence>
<dbReference type="Pfam" id="PF12363">
    <property type="entry name" value="Phage_TAC_12"/>
    <property type="match status" value="1"/>
</dbReference>
<dbReference type="Proteomes" id="UP000189299">
    <property type="component" value="Unassembled WGS sequence"/>
</dbReference>
<proteinExistence type="predicted"/>
<evidence type="ECO:0000313" key="1">
    <source>
        <dbReference type="EMBL" id="ONN42064.1"/>
    </source>
</evidence>
<sequence>MKLMINDKEYSFIFGFGFIREMNRRYSVVEQGMTMKLGLDSTLVNFFNEEIETLIEMLKVANATESPRVAEKDLIALVDEIGSDKLFNLVLEELKKSEFTKKKTLKIENKIKNSK</sequence>
<dbReference type="OrthoDB" id="2194999at2"/>
<dbReference type="InterPro" id="IPR024410">
    <property type="entry name" value="Phage_TAC_12"/>
</dbReference>
<evidence type="ECO:0000313" key="2">
    <source>
        <dbReference type="Proteomes" id="UP000189299"/>
    </source>
</evidence>
<name>A0A1V2UFF9_ENTMU</name>
<organism evidence="1 2">
    <name type="scientific">Enterococcus mundtii</name>
    <dbReference type="NCBI Taxonomy" id="53346"/>
    <lineage>
        <taxon>Bacteria</taxon>
        <taxon>Bacillati</taxon>
        <taxon>Bacillota</taxon>
        <taxon>Bacilli</taxon>
        <taxon>Lactobacillales</taxon>
        <taxon>Enterococcaceae</taxon>
        <taxon>Enterococcus</taxon>
    </lineage>
</organism>